<organism evidence="2 3">
    <name type="scientific">Spirosoma agri</name>
    <dbReference type="NCBI Taxonomy" id="1987381"/>
    <lineage>
        <taxon>Bacteria</taxon>
        <taxon>Pseudomonadati</taxon>
        <taxon>Bacteroidota</taxon>
        <taxon>Cytophagia</taxon>
        <taxon>Cytophagales</taxon>
        <taxon>Cytophagaceae</taxon>
        <taxon>Spirosoma</taxon>
    </lineage>
</organism>
<gene>
    <name evidence="2" type="ORF">GK091_07050</name>
</gene>
<keyword evidence="2" id="KW-0436">Ligase</keyword>
<evidence type="ECO:0000259" key="1">
    <source>
        <dbReference type="Pfam" id="PF01902"/>
    </source>
</evidence>
<evidence type="ECO:0000313" key="3">
    <source>
        <dbReference type="Proteomes" id="UP000477386"/>
    </source>
</evidence>
<name>A0A6M0IFN0_9BACT</name>
<dbReference type="InterPro" id="IPR002761">
    <property type="entry name" value="Diphthami_syn_dom"/>
</dbReference>
<accession>A0A6M0IFN0</accession>
<protein>
    <submittedName>
        <fullName evidence="2">Diphthine--ammonia ligase</fullName>
        <ecNumber evidence="2">6.3.1.14</ecNumber>
    </submittedName>
</protein>
<dbReference type="NCBIfam" id="TIGR00290">
    <property type="entry name" value="MJ0570_dom"/>
    <property type="match status" value="1"/>
</dbReference>
<dbReference type="InterPro" id="IPR014729">
    <property type="entry name" value="Rossmann-like_a/b/a_fold"/>
</dbReference>
<proteinExistence type="predicted"/>
<dbReference type="EMBL" id="JAAGNZ010000001">
    <property type="protein sequence ID" value="NEU66632.1"/>
    <property type="molecule type" value="Genomic_DNA"/>
</dbReference>
<feature type="domain" description="Diphthamide synthase" evidence="1">
    <location>
        <begin position="3"/>
        <end position="202"/>
    </location>
</feature>
<keyword evidence="3" id="KW-1185">Reference proteome</keyword>
<sequence length="228" mass="25585">MNWSGGKDSALALWRVLQTKTFQIETLLTTLNAANHRISMHGVSEELLDAQARRLGLPQTKLYLPEESAMAEYEQRMATTLEPLIAAGATHAIFGDIFLEDLRQWRETQLATRKLTGVFPLWQIPSLQLLDEFWSAGFSTIVVSVNSQHLDESFCGRILDQSFVDDLPAGVDPCGENGEFHTFVYRAPYFSAPIDVHVVNTVAKTYTFKTATGEQTTSTYYFADLQLI</sequence>
<comment type="caution">
    <text evidence="2">The sequence shown here is derived from an EMBL/GenBank/DDBJ whole genome shotgun (WGS) entry which is preliminary data.</text>
</comment>
<dbReference type="CDD" id="cd01994">
    <property type="entry name" value="AANH_PF0828-like"/>
    <property type="match status" value="1"/>
</dbReference>
<reference evidence="2 3" key="1">
    <citation type="submission" date="2020-02" db="EMBL/GenBank/DDBJ databases">
        <title>Draft genome sequence of two Spirosoma agri KCTC 52727 and Spirosoma terrae KCTC 52035.</title>
        <authorList>
            <person name="Rojas J."/>
            <person name="Ambika Manirajan B."/>
            <person name="Ratering S."/>
            <person name="Suarez C."/>
            <person name="Schnell S."/>
        </authorList>
    </citation>
    <scope>NUCLEOTIDE SEQUENCE [LARGE SCALE GENOMIC DNA]</scope>
    <source>
        <strain evidence="2 3">KCTC 52727</strain>
    </source>
</reference>
<dbReference type="GO" id="GO:0017178">
    <property type="term" value="F:diphthine-ammonia ligase activity"/>
    <property type="evidence" value="ECO:0007669"/>
    <property type="project" value="UniProtKB-EC"/>
</dbReference>
<dbReference type="EC" id="6.3.1.14" evidence="2"/>
<dbReference type="Pfam" id="PF01902">
    <property type="entry name" value="Diphthami_syn_2"/>
    <property type="match status" value="1"/>
</dbReference>
<dbReference type="Gene3D" id="3.90.1490.10">
    <property type="entry name" value="putative n-type atp pyrophosphatase, domain 2"/>
    <property type="match status" value="1"/>
</dbReference>
<dbReference type="Gene3D" id="3.40.50.620">
    <property type="entry name" value="HUPs"/>
    <property type="match status" value="1"/>
</dbReference>
<dbReference type="Proteomes" id="UP000477386">
    <property type="component" value="Unassembled WGS sequence"/>
</dbReference>
<dbReference type="SUPFAM" id="SSF52402">
    <property type="entry name" value="Adenine nucleotide alpha hydrolases-like"/>
    <property type="match status" value="1"/>
</dbReference>
<evidence type="ECO:0000313" key="2">
    <source>
        <dbReference type="EMBL" id="NEU66632.1"/>
    </source>
</evidence>
<dbReference type="AlphaFoldDB" id="A0A6M0IFN0"/>